<dbReference type="RefSeq" id="XP_073394858.1">
    <property type="nucleotide sequence ID" value="XM_073538757.1"/>
</dbReference>
<reference evidence="2 4" key="2">
    <citation type="journal article" date="2018" name="Plant J.">
        <title>The Physcomitrella patens chromosome-scale assembly reveals moss genome structure and evolution.</title>
        <authorList>
            <person name="Lang D."/>
            <person name="Ullrich K.K."/>
            <person name="Murat F."/>
            <person name="Fuchs J."/>
            <person name="Jenkins J."/>
            <person name="Haas F.B."/>
            <person name="Piednoel M."/>
            <person name="Gundlach H."/>
            <person name="Van Bel M."/>
            <person name="Meyberg R."/>
            <person name="Vives C."/>
            <person name="Morata J."/>
            <person name="Symeonidi A."/>
            <person name="Hiss M."/>
            <person name="Muchero W."/>
            <person name="Kamisugi Y."/>
            <person name="Saleh O."/>
            <person name="Blanc G."/>
            <person name="Decker E.L."/>
            <person name="van Gessel N."/>
            <person name="Grimwood J."/>
            <person name="Hayes R.D."/>
            <person name="Graham S.W."/>
            <person name="Gunter L.E."/>
            <person name="McDaniel S.F."/>
            <person name="Hoernstein S.N.W."/>
            <person name="Larsson A."/>
            <person name="Li F.W."/>
            <person name="Perroud P.F."/>
            <person name="Phillips J."/>
            <person name="Ranjan P."/>
            <person name="Rokshar D.S."/>
            <person name="Rothfels C.J."/>
            <person name="Schneider L."/>
            <person name="Shu S."/>
            <person name="Stevenson D.W."/>
            <person name="Thummler F."/>
            <person name="Tillich M."/>
            <person name="Villarreal Aguilar J.C."/>
            <person name="Widiez T."/>
            <person name="Wong G.K."/>
            <person name="Wymore A."/>
            <person name="Zhang Y."/>
            <person name="Zimmer A.D."/>
            <person name="Quatrano R.S."/>
            <person name="Mayer K.F.X."/>
            <person name="Goodstein D."/>
            <person name="Casacuberta J.M."/>
            <person name="Vandepoele K."/>
            <person name="Reski R."/>
            <person name="Cuming A.C."/>
            <person name="Tuskan G.A."/>
            <person name="Maumus F."/>
            <person name="Salse J."/>
            <person name="Schmutz J."/>
            <person name="Rensing S.A."/>
        </authorList>
    </citation>
    <scope>NUCLEOTIDE SEQUENCE [LARGE SCALE GENOMIC DNA]</scope>
    <source>
        <strain evidence="3 4">cv. Gransden 2004</strain>
    </source>
</reference>
<dbReference type="Gramene" id="Pp3c14_4200V3.1">
    <property type="protein sequence ID" value="Pp3c14_4200V3.1"/>
    <property type="gene ID" value="Pp3c14_4200"/>
</dbReference>
<dbReference type="EnsemblPlants" id="Pp3c14_4200V3.2">
    <property type="protein sequence ID" value="Pp3c14_4200V3.2"/>
    <property type="gene ID" value="Pp3c14_4200"/>
</dbReference>
<dbReference type="RefSeq" id="XP_073394860.1">
    <property type="nucleotide sequence ID" value="XM_073538759.1"/>
</dbReference>
<dbReference type="RefSeq" id="XP_024393855.1">
    <property type="nucleotide sequence ID" value="XM_024538087.2"/>
</dbReference>
<dbReference type="Proteomes" id="UP000006727">
    <property type="component" value="Chromosome 14"/>
</dbReference>
<reference evidence="3" key="3">
    <citation type="submission" date="2020-12" db="UniProtKB">
        <authorList>
            <consortium name="EnsemblPlants"/>
        </authorList>
    </citation>
    <scope>IDENTIFICATION</scope>
</reference>
<gene>
    <name evidence="3" type="primary">LOC112291096</name>
    <name evidence="2" type="ORF">PHYPA_017992</name>
</gene>
<evidence type="ECO:0000313" key="2">
    <source>
        <dbReference type="EMBL" id="PNR40589.1"/>
    </source>
</evidence>
<dbReference type="EMBL" id="ABEU02000014">
    <property type="protein sequence ID" value="PNR40589.1"/>
    <property type="molecule type" value="Genomic_DNA"/>
</dbReference>
<evidence type="ECO:0000313" key="3">
    <source>
        <dbReference type="EnsemblPlants" id="Pp3c14_4200V3.1"/>
    </source>
</evidence>
<evidence type="ECO:0000256" key="1">
    <source>
        <dbReference type="SAM" id="MobiDB-lite"/>
    </source>
</evidence>
<feature type="compositionally biased region" description="Polar residues" evidence="1">
    <location>
        <begin position="189"/>
        <end position="203"/>
    </location>
</feature>
<dbReference type="EnsemblPlants" id="Pp3c14_4200V3.1">
    <property type="protein sequence ID" value="Pp3c14_4200V3.1"/>
    <property type="gene ID" value="Pp3c14_4200"/>
</dbReference>
<sequence>MASYFNWASGIFGGQPNPDLQSSGMLTKEQLLQLFQQFSKVLDEPETKRRIADAIKAKQEAVNVTTKIQEELLVKMGVEPKFGIECLGKVSAIYKNDRDLMIQFYQFVSREEMACEEAELGPEAFAKKMEQVKKFQQQQMGMLQQLRNVPVDQQQAVFQQLQTKMRETQSSGGAAMTPQEIQDFFARQHQGNQSMGRQPSPQDMRNDSSSSGSRPGSQPTLHQRHF</sequence>
<dbReference type="PANTHER" id="PTHR36763">
    <property type="entry name" value="EXPRESSED PROTEIN"/>
    <property type="match status" value="1"/>
</dbReference>
<organism evidence="2">
    <name type="scientific">Physcomitrium patens</name>
    <name type="common">Spreading-leaved earth moss</name>
    <name type="synonym">Physcomitrella patens</name>
    <dbReference type="NCBI Taxonomy" id="3218"/>
    <lineage>
        <taxon>Eukaryota</taxon>
        <taxon>Viridiplantae</taxon>
        <taxon>Streptophyta</taxon>
        <taxon>Embryophyta</taxon>
        <taxon>Bryophyta</taxon>
        <taxon>Bryophytina</taxon>
        <taxon>Bryopsida</taxon>
        <taxon>Funariidae</taxon>
        <taxon>Funariales</taxon>
        <taxon>Funariaceae</taxon>
        <taxon>Physcomitrium</taxon>
    </lineage>
</organism>
<dbReference type="GeneID" id="112291096"/>
<dbReference type="AlphaFoldDB" id="A0A2K1JGF2"/>
<protein>
    <submittedName>
        <fullName evidence="2 3">Uncharacterized protein</fullName>
    </submittedName>
</protein>
<dbReference type="RefSeq" id="XP_073394859.1">
    <property type="nucleotide sequence ID" value="XM_073538758.1"/>
</dbReference>
<dbReference type="RefSeq" id="XP_024393856.1">
    <property type="nucleotide sequence ID" value="XM_024538088.2"/>
</dbReference>
<dbReference type="OMA" id="TSMMTRP"/>
<accession>A0A2K1JGF2</accession>
<evidence type="ECO:0000313" key="4">
    <source>
        <dbReference type="Proteomes" id="UP000006727"/>
    </source>
</evidence>
<dbReference type="RefSeq" id="XP_073394857.1">
    <property type="nucleotide sequence ID" value="XM_073538756.1"/>
</dbReference>
<dbReference type="PaxDb" id="3218-PP1S126_118V6.1"/>
<feature type="compositionally biased region" description="Low complexity" evidence="1">
    <location>
        <begin position="208"/>
        <end position="217"/>
    </location>
</feature>
<dbReference type="Gramene" id="Pp3c14_4200V3.2">
    <property type="protein sequence ID" value="Pp3c14_4200V3.2"/>
    <property type="gene ID" value="Pp3c14_4200"/>
</dbReference>
<name>A0A2K1JGF2_PHYPA</name>
<dbReference type="PANTHER" id="PTHR36763:SF1">
    <property type="entry name" value="EXPRESSED PROTEIN"/>
    <property type="match status" value="1"/>
</dbReference>
<reference evidence="2 4" key="1">
    <citation type="journal article" date="2008" name="Science">
        <title>The Physcomitrella genome reveals evolutionary insights into the conquest of land by plants.</title>
        <authorList>
            <person name="Rensing S."/>
            <person name="Lang D."/>
            <person name="Zimmer A."/>
            <person name="Terry A."/>
            <person name="Salamov A."/>
            <person name="Shapiro H."/>
            <person name="Nishiyama T."/>
            <person name="Perroud P.-F."/>
            <person name="Lindquist E."/>
            <person name="Kamisugi Y."/>
            <person name="Tanahashi T."/>
            <person name="Sakakibara K."/>
            <person name="Fujita T."/>
            <person name="Oishi K."/>
            <person name="Shin-I T."/>
            <person name="Kuroki Y."/>
            <person name="Toyoda A."/>
            <person name="Suzuki Y."/>
            <person name="Hashimoto A."/>
            <person name="Yamaguchi K."/>
            <person name="Sugano A."/>
            <person name="Kohara Y."/>
            <person name="Fujiyama A."/>
            <person name="Anterola A."/>
            <person name="Aoki S."/>
            <person name="Ashton N."/>
            <person name="Barbazuk W.B."/>
            <person name="Barker E."/>
            <person name="Bennetzen J."/>
            <person name="Bezanilla M."/>
            <person name="Blankenship R."/>
            <person name="Cho S.H."/>
            <person name="Dutcher S."/>
            <person name="Estelle M."/>
            <person name="Fawcett J.A."/>
            <person name="Gundlach H."/>
            <person name="Hanada K."/>
            <person name="Heyl A."/>
            <person name="Hicks K.A."/>
            <person name="Hugh J."/>
            <person name="Lohr M."/>
            <person name="Mayer K."/>
            <person name="Melkozernov A."/>
            <person name="Murata T."/>
            <person name="Nelson D."/>
            <person name="Pils B."/>
            <person name="Prigge M."/>
            <person name="Reiss B."/>
            <person name="Renner T."/>
            <person name="Rombauts S."/>
            <person name="Rushton P."/>
            <person name="Sanderfoot A."/>
            <person name="Schween G."/>
            <person name="Shiu S.-H."/>
            <person name="Stueber K."/>
            <person name="Theodoulou F.L."/>
            <person name="Tu H."/>
            <person name="Van de Peer Y."/>
            <person name="Verrier P.J."/>
            <person name="Waters E."/>
            <person name="Wood A."/>
            <person name="Yang L."/>
            <person name="Cove D."/>
            <person name="Cuming A."/>
            <person name="Hasebe M."/>
            <person name="Lucas S."/>
            <person name="Mishler D.B."/>
            <person name="Reski R."/>
            <person name="Grigoriev I."/>
            <person name="Quatrano R.S."/>
            <person name="Boore J.L."/>
        </authorList>
    </citation>
    <scope>NUCLEOTIDE SEQUENCE [LARGE SCALE GENOMIC DNA]</scope>
    <source>
        <strain evidence="3 4">cv. Gransden 2004</strain>
    </source>
</reference>
<feature type="region of interest" description="Disordered" evidence="1">
    <location>
        <begin position="167"/>
        <end position="226"/>
    </location>
</feature>
<keyword evidence="4" id="KW-1185">Reference proteome</keyword>
<proteinExistence type="predicted"/>
<dbReference type="OrthoDB" id="1867012at2759"/>